<feature type="signal peptide" evidence="1">
    <location>
        <begin position="1"/>
        <end position="19"/>
    </location>
</feature>
<dbReference type="EMBL" id="QXDF01000004">
    <property type="protein sequence ID" value="RIA47259.1"/>
    <property type="molecule type" value="Genomic_DNA"/>
</dbReference>
<dbReference type="AlphaFoldDB" id="A0A397PHA2"/>
<protein>
    <submittedName>
        <fullName evidence="2">Uncharacterized protein</fullName>
    </submittedName>
</protein>
<feature type="chain" id="PRO_5017472496" evidence="1">
    <location>
        <begin position="20"/>
        <end position="84"/>
    </location>
</feature>
<sequence length="84" mass="8640">MAGVAYGSPLLSVLNTLFATGLAAANASHVKFASVPSEFASCVTDHLLVGASGQGDFHNENSSIAPQYARWRIYSDPGTALGSP</sequence>
<evidence type="ECO:0000313" key="2">
    <source>
        <dbReference type="EMBL" id="RIA47259.1"/>
    </source>
</evidence>
<dbReference type="Proteomes" id="UP000266273">
    <property type="component" value="Unassembled WGS sequence"/>
</dbReference>
<name>A0A397PHA2_9HYPH</name>
<organism evidence="2 3">
    <name type="scientific">Dichotomicrobium thermohalophilum</name>
    <dbReference type="NCBI Taxonomy" id="933063"/>
    <lineage>
        <taxon>Bacteria</taxon>
        <taxon>Pseudomonadati</taxon>
        <taxon>Pseudomonadota</taxon>
        <taxon>Alphaproteobacteria</taxon>
        <taxon>Hyphomicrobiales</taxon>
        <taxon>Hyphomicrobiaceae</taxon>
        <taxon>Dichotomicrobium</taxon>
    </lineage>
</organism>
<evidence type="ECO:0000256" key="1">
    <source>
        <dbReference type="SAM" id="SignalP"/>
    </source>
</evidence>
<comment type="caution">
    <text evidence="2">The sequence shown here is derived from an EMBL/GenBank/DDBJ whole genome shotgun (WGS) entry which is preliminary data.</text>
</comment>
<evidence type="ECO:0000313" key="3">
    <source>
        <dbReference type="Proteomes" id="UP000266273"/>
    </source>
</evidence>
<accession>A0A397PHA2</accession>
<gene>
    <name evidence="2" type="ORF">BXY53_2641</name>
</gene>
<proteinExistence type="predicted"/>
<reference evidence="2 3" key="1">
    <citation type="submission" date="2018-08" db="EMBL/GenBank/DDBJ databases">
        <title>Genomic Encyclopedia of Archaeal and Bacterial Type Strains, Phase II (KMG-II): from individual species to whole genera.</title>
        <authorList>
            <person name="Goeker M."/>
        </authorList>
    </citation>
    <scope>NUCLEOTIDE SEQUENCE [LARGE SCALE GENOMIC DNA]</scope>
    <source>
        <strain evidence="2 3">DSM 5002</strain>
    </source>
</reference>
<keyword evidence="3" id="KW-1185">Reference proteome</keyword>
<keyword evidence="1" id="KW-0732">Signal</keyword>